<organism evidence="2 3">
    <name type="scientific">Galbibacter marinus</name>
    <dbReference type="NCBI Taxonomy" id="555500"/>
    <lineage>
        <taxon>Bacteria</taxon>
        <taxon>Pseudomonadati</taxon>
        <taxon>Bacteroidota</taxon>
        <taxon>Flavobacteriia</taxon>
        <taxon>Flavobacteriales</taxon>
        <taxon>Flavobacteriaceae</taxon>
        <taxon>Galbibacter</taxon>
    </lineage>
</organism>
<reference evidence="2 3" key="1">
    <citation type="journal article" date="2012" name="J. Bacteriol.">
        <title>Genome Sequence of Galbibacter marinum Type Strain ck-I2-15.</title>
        <authorList>
            <person name="Lai Q."/>
            <person name="Li C."/>
            <person name="Shao Z."/>
        </authorList>
    </citation>
    <scope>NUCLEOTIDE SEQUENCE [LARGE SCALE GENOMIC DNA]</scope>
    <source>
        <strain evidence="3">ck-I2-15</strain>
    </source>
</reference>
<sequence length="108" mass="12033">MSAQFKSAPISTWEGNQSEHAILIDVRTAEEFDQGHLCDALNIDYKAEDFKEHIEKLPKSTPVYLYCRTGKRSESAATLLQELGFENITNLEGGYVAYSEDGGTPCLE</sequence>
<dbReference type="STRING" id="555500.I215_04740"/>
<feature type="domain" description="Rhodanese" evidence="1">
    <location>
        <begin position="17"/>
        <end position="107"/>
    </location>
</feature>
<dbReference type="CDD" id="cd00158">
    <property type="entry name" value="RHOD"/>
    <property type="match status" value="1"/>
</dbReference>
<dbReference type="OrthoDB" id="9808735at2"/>
<dbReference type="PROSITE" id="PS50206">
    <property type="entry name" value="RHODANESE_3"/>
    <property type="match status" value="1"/>
</dbReference>
<dbReference type="PANTHER" id="PTHR45431:SF3">
    <property type="entry name" value="RHODANESE-LIKE DOMAIN-CONTAINING PROTEIN 15, CHLOROPLASTIC"/>
    <property type="match status" value="1"/>
</dbReference>
<gene>
    <name evidence="2" type="ORF">I215_04740</name>
</gene>
<dbReference type="Gene3D" id="3.40.250.10">
    <property type="entry name" value="Rhodanese-like domain"/>
    <property type="match status" value="1"/>
</dbReference>
<dbReference type="eggNOG" id="COG0607">
    <property type="taxonomic scope" value="Bacteria"/>
</dbReference>
<dbReference type="Pfam" id="PF00581">
    <property type="entry name" value="Rhodanese"/>
    <property type="match status" value="1"/>
</dbReference>
<evidence type="ECO:0000313" key="2">
    <source>
        <dbReference type="EMBL" id="EKF55830.1"/>
    </source>
</evidence>
<name>K2PTG2_9FLAO</name>
<proteinExistence type="predicted"/>
<dbReference type="SUPFAM" id="SSF52821">
    <property type="entry name" value="Rhodanese/Cell cycle control phosphatase"/>
    <property type="match status" value="1"/>
</dbReference>
<evidence type="ECO:0000259" key="1">
    <source>
        <dbReference type="PROSITE" id="PS50206"/>
    </source>
</evidence>
<dbReference type="SMART" id="SM00450">
    <property type="entry name" value="RHOD"/>
    <property type="match status" value="1"/>
</dbReference>
<protein>
    <recommendedName>
        <fullName evidence="1">Rhodanese domain-containing protein</fullName>
    </recommendedName>
</protein>
<dbReference type="InterPro" id="IPR001763">
    <property type="entry name" value="Rhodanese-like_dom"/>
</dbReference>
<dbReference type="PANTHER" id="PTHR45431">
    <property type="entry name" value="RHODANESE-LIKE DOMAIN-CONTAINING PROTEIN 15, CHLOROPLASTIC"/>
    <property type="match status" value="1"/>
</dbReference>
<dbReference type="InterPro" id="IPR036873">
    <property type="entry name" value="Rhodanese-like_dom_sf"/>
</dbReference>
<accession>K2PTG2</accession>
<dbReference type="InterPro" id="IPR052367">
    <property type="entry name" value="Thiosulfate_ST/Rhodanese-like"/>
</dbReference>
<comment type="caution">
    <text evidence="2">The sequence shown here is derived from an EMBL/GenBank/DDBJ whole genome shotgun (WGS) entry which is preliminary data.</text>
</comment>
<keyword evidence="3" id="KW-1185">Reference proteome</keyword>
<evidence type="ECO:0000313" key="3">
    <source>
        <dbReference type="Proteomes" id="UP000007364"/>
    </source>
</evidence>
<dbReference type="EMBL" id="AMSG01000004">
    <property type="protein sequence ID" value="EKF55830.1"/>
    <property type="molecule type" value="Genomic_DNA"/>
</dbReference>
<dbReference type="Proteomes" id="UP000007364">
    <property type="component" value="Unassembled WGS sequence"/>
</dbReference>
<dbReference type="AlphaFoldDB" id="K2PTG2"/>